<keyword evidence="5" id="KW-1185">Reference proteome</keyword>
<organism evidence="4 5">
    <name type="scientific">Tessaracoccus defluvii</name>
    <dbReference type="NCBI Taxonomy" id="1285901"/>
    <lineage>
        <taxon>Bacteria</taxon>
        <taxon>Bacillati</taxon>
        <taxon>Actinomycetota</taxon>
        <taxon>Actinomycetes</taxon>
        <taxon>Propionibacteriales</taxon>
        <taxon>Propionibacteriaceae</taxon>
        <taxon>Tessaracoccus</taxon>
    </lineage>
</organism>
<dbReference type="EMBL" id="CP060789">
    <property type="protein sequence ID" value="QNP56208.1"/>
    <property type="molecule type" value="Genomic_DNA"/>
</dbReference>
<sequence>MPHIELSRHGSIAVLTIDRPGKHNAMTDAMWREVPRLMSIVDADDDVTATIIHGEGDSFCAGSDITNLDELHHAEGPIRAEAALAESPKPVIAAIEGHCHGGGCELALGADLRIAGEGASFSVPPARLGIVFPVSATKRMIDLMGPSVTKELLFTASRIDAHRAQAVGLVNEVTELGGAFDRSLEIALAMGRLSQLTLRASKEIVDGLVRRDLNAERAISWVRQAHEGPDLREGIAAFAERRQPVFPWRHGADD</sequence>
<dbReference type="AlphaFoldDB" id="A0A7H0H6P2"/>
<dbReference type="InterPro" id="IPR014748">
    <property type="entry name" value="Enoyl-CoA_hydra_C"/>
</dbReference>
<dbReference type="InterPro" id="IPR029045">
    <property type="entry name" value="ClpP/crotonase-like_dom_sf"/>
</dbReference>
<protein>
    <submittedName>
        <fullName evidence="4">Enoyl-CoA hydratase/isomerase family protein</fullName>
    </submittedName>
</protein>
<dbReference type="CDD" id="cd06558">
    <property type="entry name" value="crotonase-like"/>
    <property type="match status" value="1"/>
</dbReference>
<reference evidence="4 5" key="1">
    <citation type="submission" date="2020-08" db="EMBL/GenBank/DDBJ databases">
        <title>Genome sequence of Tessaracoccus defluvii JCM 17540T.</title>
        <authorList>
            <person name="Hyun D.-W."/>
            <person name="Bae J.-W."/>
        </authorList>
    </citation>
    <scope>NUCLEOTIDE SEQUENCE [LARGE SCALE GENOMIC DNA]</scope>
    <source>
        <strain evidence="4 5">JCM 17540</strain>
    </source>
</reference>
<comment type="similarity">
    <text evidence="1 3">Belongs to the enoyl-CoA hydratase/isomerase family.</text>
</comment>
<dbReference type="KEGG" id="tdf:H9L22_01535"/>
<evidence type="ECO:0000313" key="5">
    <source>
        <dbReference type="Proteomes" id="UP000516117"/>
    </source>
</evidence>
<dbReference type="Pfam" id="PF00378">
    <property type="entry name" value="ECH_1"/>
    <property type="match status" value="1"/>
</dbReference>
<dbReference type="GO" id="GO:0016853">
    <property type="term" value="F:isomerase activity"/>
    <property type="evidence" value="ECO:0007669"/>
    <property type="project" value="UniProtKB-KW"/>
</dbReference>
<keyword evidence="2" id="KW-0456">Lyase</keyword>
<dbReference type="Proteomes" id="UP000516117">
    <property type="component" value="Chromosome"/>
</dbReference>
<evidence type="ECO:0000256" key="2">
    <source>
        <dbReference type="ARBA" id="ARBA00023239"/>
    </source>
</evidence>
<evidence type="ECO:0000256" key="1">
    <source>
        <dbReference type="ARBA" id="ARBA00005254"/>
    </source>
</evidence>
<name>A0A7H0H6P2_9ACTN</name>
<evidence type="ECO:0000256" key="3">
    <source>
        <dbReference type="RuleBase" id="RU003707"/>
    </source>
</evidence>
<dbReference type="GO" id="GO:0016829">
    <property type="term" value="F:lyase activity"/>
    <property type="evidence" value="ECO:0007669"/>
    <property type="project" value="UniProtKB-KW"/>
</dbReference>
<keyword evidence="4" id="KW-0413">Isomerase</keyword>
<dbReference type="Gene3D" id="1.10.12.10">
    <property type="entry name" value="Lyase 2-enoyl-coa Hydratase, Chain A, domain 2"/>
    <property type="match status" value="1"/>
</dbReference>
<accession>A0A7H0H6P2</accession>
<gene>
    <name evidence="4" type="ORF">H9L22_01535</name>
</gene>
<dbReference type="SUPFAM" id="SSF52096">
    <property type="entry name" value="ClpP/crotonase"/>
    <property type="match status" value="1"/>
</dbReference>
<dbReference type="PANTHER" id="PTHR11941">
    <property type="entry name" value="ENOYL-COA HYDRATASE-RELATED"/>
    <property type="match status" value="1"/>
</dbReference>
<dbReference type="GO" id="GO:0006635">
    <property type="term" value="P:fatty acid beta-oxidation"/>
    <property type="evidence" value="ECO:0007669"/>
    <property type="project" value="TreeGrafter"/>
</dbReference>
<dbReference type="InterPro" id="IPR001753">
    <property type="entry name" value="Enoyl-CoA_hydra/iso"/>
</dbReference>
<dbReference type="PANTHER" id="PTHR11941:SF127">
    <property type="entry name" value="ENOYL-COA HYDRATASE ECHA18 (ENOYL HYDRASE) (UNSATURATED ACYL-COA HYDRATASE) (CROTONASE)-RELATED"/>
    <property type="match status" value="1"/>
</dbReference>
<dbReference type="PROSITE" id="PS00166">
    <property type="entry name" value="ENOYL_COA_HYDRATASE"/>
    <property type="match status" value="1"/>
</dbReference>
<dbReference type="Gene3D" id="3.90.226.10">
    <property type="entry name" value="2-enoyl-CoA Hydratase, Chain A, domain 1"/>
    <property type="match status" value="1"/>
</dbReference>
<evidence type="ECO:0000313" key="4">
    <source>
        <dbReference type="EMBL" id="QNP56208.1"/>
    </source>
</evidence>
<dbReference type="RefSeq" id="WP_187721325.1">
    <property type="nucleotide sequence ID" value="NZ_BAABBL010000013.1"/>
</dbReference>
<proteinExistence type="inferred from homology"/>
<dbReference type="InterPro" id="IPR018376">
    <property type="entry name" value="Enoyl-CoA_hyd/isom_CS"/>
</dbReference>